<feature type="transmembrane region" description="Helical" evidence="1">
    <location>
        <begin position="126"/>
        <end position="144"/>
    </location>
</feature>
<evidence type="ECO:0000313" key="3">
    <source>
        <dbReference type="Proteomes" id="UP000298513"/>
    </source>
</evidence>
<keyword evidence="1" id="KW-0472">Membrane</keyword>
<keyword evidence="1" id="KW-1133">Transmembrane helix</keyword>
<comment type="caution">
    <text evidence="2">The sequence shown here is derived from an EMBL/GenBank/DDBJ whole genome shotgun (WGS) entry which is preliminary data.</text>
</comment>
<dbReference type="InterPro" id="IPR057702">
    <property type="entry name" value="DUF7942"/>
</dbReference>
<sequence length="207" mass="21219">MPHAIRPRRLFTLATGNWLSRGYLAVLAVSVVAMFAFPDSEVGLGPMMLTAPLSFLGMAFPFGPGTEGSLAVEVLATGFWVGLLLLGALGNAAALGALASRSAAVPPRHRVRALLAPAVDNWLSRGYLAVVAAAIGVFLYAVCLSPDPGFAGIWPLMATAPLSIVAITLSGPLGSGSLSLVVFTVGTALAGLCNAVLLGRLARALRR</sequence>
<dbReference type="RefSeq" id="WP_135794679.1">
    <property type="nucleotide sequence ID" value="NZ_BNBQ01000004.1"/>
</dbReference>
<dbReference type="NCBIfam" id="NF046119">
    <property type="entry name" value="memb_SCO4225"/>
    <property type="match status" value="2"/>
</dbReference>
<feature type="transmembrane region" description="Helical" evidence="1">
    <location>
        <begin position="74"/>
        <end position="99"/>
    </location>
</feature>
<keyword evidence="1" id="KW-0812">Transmembrane</keyword>
<dbReference type="Pfam" id="PF25637">
    <property type="entry name" value="DUF7942"/>
    <property type="match status" value="2"/>
</dbReference>
<feature type="transmembrane region" description="Helical" evidence="1">
    <location>
        <begin position="151"/>
        <end position="171"/>
    </location>
</feature>
<dbReference type="EMBL" id="SRRU01000019">
    <property type="protein sequence ID" value="TGN73497.1"/>
    <property type="molecule type" value="Genomic_DNA"/>
</dbReference>
<accession>A0A4Z1CWJ6</accession>
<feature type="transmembrane region" description="Helical" evidence="1">
    <location>
        <begin position="177"/>
        <end position="198"/>
    </location>
</feature>
<proteinExistence type="predicted"/>
<dbReference type="Proteomes" id="UP000298513">
    <property type="component" value="Unassembled WGS sequence"/>
</dbReference>
<feature type="transmembrane region" description="Helical" evidence="1">
    <location>
        <begin position="21"/>
        <end position="38"/>
    </location>
</feature>
<evidence type="ECO:0000313" key="2">
    <source>
        <dbReference type="EMBL" id="TGN73497.1"/>
    </source>
</evidence>
<name>A0A4Z1CWJ6_STRGP</name>
<organism evidence="2 3">
    <name type="scientific">Streptomyces griseoluteus</name>
    <dbReference type="NCBI Taxonomy" id="29306"/>
    <lineage>
        <taxon>Bacteria</taxon>
        <taxon>Bacillati</taxon>
        <taxon>Actinomycetota</taxon>
        <taxon>Actinomycetes</taxon>
        <taxon>Kitasatosporales</taxon>
        <taxon>Streptomycetaceae</taxon>
        <taxon>Streptomyces</taxon>
    </lineage>
</organism>
<keyword evidence="3" id="KW-1185">Reference proteome</keyword>
<gene>
    <name evidence="2" type="ORF">E5082_31820</name>
</gene>
<reference evidence="2 3" key="1">
    <citation type="submission" date="2019-04" db="EMBL/GenBank/DDBJ databases">
        <title>Streptomyces sp. nov. Bv016 isolated from bark of Buahinia variegata.</title>
        <authorList>
            <person name="Kanchanasin P."/>
            <person name="Tanasupawat S."/>
            <person name="Yuki M."/>
            <person name="Kudo T."/>
        </authorList>
    </citation>
    <scope>NUCLEOTIDE SEQUENCE [LARGE SCALE GENOMIC DNA]</scope>
    <source>
        <strain evidence="2 3">JCM 4765</strain>
    </source>
</reference>
<dbReference type="AlphaFoldDB" id="A0A4Z1CWJ6"/>
<feature type="transmembrane region" description="Helical" evidence="1">
    <location>
        <begin position="44"/>
        <end position="62"/>
    </location>
</feature>
<dbReference type="GeneID" id="91530615"/>
<protein>
    <submittedName>
        <fullName evidence="2">Uncharacterized protein</fullName>
    </submittedName>
</protein>
<evidence type="ECO:0000256" key="1">
    <source>
        <dbReference type="SAM" id="Phobius"/>
    </source>
</evidence>